<evidence type="ECO:0000313" key="1">
    <source>
        <dbReference type="EMBL" id="QCW23210.1"/>
    </source>
</evidence>
<evidence type="ECO:0000313" key="2">
    <source>
        <dbReference type="Proteomes" id="UP000316194"/>
    </source>
</evidence>
<reference evidence="1 2" key="1">
    <citation type="submission" date="2019-01" db="EMBL/GenBank/DDBJ databases">
        <authorList>
            <person name="Le T.S."/>
            <person name="Kurtboke I."/>
        </authorList>
    </citation>
    <scope>NUCLEOTIDE SEQUENCE [LARGE SCALE GENOMIC DNA]</scope>
</reference>
<sequence>MNTCRAFSMGTSGIVHDNQMQSYANMIQMNFEQVQNVGGWLGEGASNFMDSFKNFVNTRAWDLASRIRGNAEDHYIGYYDIGVATSMEMLQASQGFMRDYIMAMPGVMDLYKEGELSGWEGEFSEWCTGVGEDNIYYRRQMHGLLQLEQQEDKNVARTTHFYDSVAGTGLSVRERYDLATTRTAVNHHLANSLFDFTNAEGELRTSAKEAEDKQNKGE</sequence>
<name>A0A513SPZ2_9CAUD</name>
<organism evidence="1 2">
    <name type="scientific">Vibrio phage 5 TSL-2019</name>
    <dbReference type="NCBI Taxonomy" id="2578086"/>
    <lineage>
        <taxon>Viruses</taxon>
        <taxon>Duplodnaviria</taxon>
        <taxon>Heunggongvirae</taxon>
        <taxon>Uroviricota</taxon>
        <taxon>Caudoviricetes</taxon>
        <taxon>Chimalliviridae</taxon>
        <taxon>Gorgonvirinae</taxon>
        <taxon>Aphroditevirus</taxon>
        <taxon>Aphroditevirus USC1</taxon>
    </lineage>
</organism>
<proteinExistence type="predicted"/>
<dbReference type="EMBL" id="MK358448">
    <property type="protein sequence ID" value="QCW23210.1"/>
    <property type="molecule type" value="Genomic_DNA"/>
</dbReference>
<dbReference type="Proteomes" id="UP000316194">
    <property type="component" value="Segment"/>
</dbReference>
<accession>A0A513SPZ2</accession>
<protein>
    <submittedName>
        <fullName evidence="1">Uncharacterized protein</fullName>
    </submittedName>
</protein>